<dbReference type="PROSITE" id="PS50294">
    <property type="entry name" value="WD_REPEATS_REGION"/>
    <property type="match status" value="1"/>
</dbReference>
<dbReference type="GO" id="GO:0010997">
    <property type="term" value="F:anaphase-promoting complex binding"/>
    <property type="evidence" value="ECO:0007669"/>
    <property type="project" value="InterPro"/>
</dbReference>
<keyword evidence="6" id="KW-0131">Cell cycle</keyword>
<dbReference type="Pfam" id="PF24807">
    <property type="entry name" value="WD40_CDC20-Fz"/>
    <property type="match status" value="1"/>
</dbReference>
<evidence type="ECO:0000313" key="9">
    <source>
        <dbReference type="EMBL" id="CEG40978.1"/>
    </source>
</evidence>
<comment type="similarity">
    <text evidence="1">Belongs to the WD repeat CDC20/Fizzy family.</text>
</comment>
<dbReference type="SMART" id="SM00320">
    <property type="entry name" value="WD40"/>
    <property type="match status" value="6"/>
</dbReference>
<dbReference type="InterPro" id="IPR001680">
    <property type="entry name" value="WD40_rpt"/>
</dbReference>
<feature type="domain" description="CDC20/Fizzy WD40" evidence="8">
    <location>
        <begin position="3"/>
        <end position="308"/>
    </location>
</feature>
<dbReference type="InterPro" id="IPR033010">
    <property type="entry name" value="Cdc20/Fizzy"/>
</dbReference>
<keyword evidence="4" id="KW-0677">Repeat</keyword>
<keyword evidence="2 7" id="KW-0853">WD repeat</keyword>
<keyword evidence="10" id="KW-1185">Reference proteome</keyword>
<reference evidence="10" key="1">
    <citation type="submission" date="2014-09" db="EMBL/GenBank/DDBJ databases">
        <authorList>
            <person name="Sharma Rahul"/>
            <person name="Thines Marco"/>
        </authorList>
    </citation>
    <scope>NUCLEOTIDE SEQUENCE [LARGE SCALE GENOMIC DNA]</scope>
</reference>
<dbReference type="InterPro" id="IPR015943">
    <property type="entry name" value="WD40/YVTN_repeat-like_dom_sf"/>
</dbReference>
<dbReference type="GO" id="GO:0031145">
    <property type="term" value="P:anaphase-promoting complex-dependent catabolic process"/>
    <property type="evidence" value="ECO:0007669"/>
    <property type="project" value="TreeGrafter"/>
</dbReference>
<dbReference type="Proteomes" id="UP000054928">
    <property type="component" value="Unassembled WGS sequence"/>
</dbReference>
<evidence type="ECO:0000256" key="3">
    <source>
        <dbReference type="ARBA" id="ARBA00022618"/>
    </source>
</evidence>
<sequence>MILDAPNLRNDFYLNLMDWSSNGLLAIALDQKVHLYTFQTGDIETLDICTNSNDYVTSVQWAQEVPSDNKTCLLAIGTFFSEVQLWNVTTLTKLQSIQFQCQRISSLAWNQHHLLASGCQNASIQFTDFRCAQSLVQQVHCNPGEICGLKWSQDGDILASGSHNHELCLYDHKMIRSNEFSLPIMRNQEHQGPIRALAWSPYNRYTLISGDGTLNGTLKLWRTSNGTLLHSVPTNAQVCAIAWSSTSHQVISAHGHGQMSNQLVISNDSTLQQIEQLQSHTARVLNVGISPDGTTVASCSADETLRFWKVFPLKRVSKQYLEFHLSVIR</sequence>
<dbReference type="GO" id="GO:1905786">
    <property type="term" value="P:positive regulation of anaphase-promoting complex-dependent catabolic process"/>
    <property type="evidence" value="ECO:0007669"/>
    <property type="project" value="TreeGrafter"/>
</dbReference>
<name>A0A0P1AJH7_PLAHL</name>
<evidence type="ECO:0000256" key="4">
    <source>
        <dbReference type="ARBA" id="ARBA00022737"/>
    </source>
</evidence>
<organism evidence="9 10">
    <name type="scientific">Plasmopara halstedii</name>
    <name type="common">Downy mildew of sunflower</name>
    <dbReference type="NCBI Taxonomy" id="4781"/>
    <lineage>
        <taxon>Eukaryota</taxon>
        <taxon>Sar</taxon>
        <taxon>Stramenopiles</taxon>
        <taxon>Oomycota</taxon>
        <taxon>Peronosporomycetes</taxon>
        <taxon>Peronosporales</taxon>
        <taxon>Peronosporaceae</taxon>
        <taxon>Plasmopara</taxon>
    </lineage>
</organism>
<dbReference type="InterPro" id="IPR036322">
    <property type="entry name" value="WD40_repeat_dom_sf"/>
</dbReference>
<dbReference type="AlphaFoldDB" id="A0A0P1AJH7"/>
<dbReference type="RefSeq" id="XP_024577347.1">
    <property type="nucleotide sequence ID" value="XM_024726697.1"/>
</dbReference>
<accession>A0A0P1AJH7</accession>
<dbReference type="GeneID" id="36406206"/>
<evidence type="ECO:0000256" key="5">
    <source>
        <dbReference type="ARBA" id="ARBA00022776"/>
    </source>
</evidence>
<dbReference type="GO" id="GO:0005680">
    <property type="term" value="C:anaphase-promoting complex"/>
    <property type="evidence" value="ECO:0007669"/>
    <property type="project" value="TreeGrafter"/>
</dbReference>
<dbReference type="PANTHER" id="PTHR19918">
    <property type="entry name" value="CELL DIVISION CYCLE 20 CDC20 FIZZY -RELATED"/>
    <property type="match status" value="1"/>
</dbReference>
<dbReference type="OrthoDB" id="10263272at2759"/>
<dbReference type="Gene3D" id="2.130.10.10">
    <property type="entry name" value="YVTN repeat-like/Quinoprotein amine dehydrogenase"/>
    <property type="match status" value="1"/>
</dbReference>
<dbReference type="InterPro" id="IPR056150">
    <property type="entry name" value="WD40_CDC20-Fz"/>
</dbReference>
<evidence type="ECO:0000256" key="6">
    <source>
        <dbReference type="ARBA" id="ARBA00023306"/>
    </source>
</evidence>
<evidence type="ECO:0000259" key="8">
    <source>
        <dbReference type="Pfam" id="PF24807"/>
    </source>
</evidence>
<keyword evidence="5" id="KW-0498">Mitosis</keyword>
<dbReference type="PROSITE" id="PS50082">
    <property type="entry name" value="WD_REPEATS_2"/>
    <property type="match status" value="1"/>
</dbReference>
<evidence type="ECO:0000256" key="2">
    <source>
        <dbReference type="ARBA" id="ARBA00022574"/>
    </source>
</evidence>
<evidence type="ECO:0000256" key="1">
    <source>
        <dbReference type="ARBA" id="ARBA00006445"/>
    </source>
</evidence>
<evidence type="ECO:0000256" key="7">
    <source>
        <dbReference type="PROSITE-ProRule" id="PRU00221"/>
    </source>
</evidence>
<dbReference type="OMA" id="KCDEVYQ"/>
<dbReference type="GO" id="GO:1990757">
    <property type="term" value="F:ubiquitin ligase activator activity"/>
    <property type="evidence" value="ECO:0007669"/>
    <property type="project" value="TreeGrafter"/>
</dbReference>
<evidence type="ECO:0000313" key="10">
    <source>
        <dbReference type="Proteomes" id="UP000054928"/>
    </source>
</evidence>
<keyword evidence="3 9" id="KW-0132">Cell division</keyword>
<dbReference type="GO" id="GO:0051301">
    <property type="term" value="P:cell division"/>
    <property type="evidence" value="ECO:0007669"/>
    <property type="project" value="UniProtKB-KW"/>
</dbReference>
<dbReference type="PANTHER" id="PTHR19918:SF8">
    <property type="entry name" value="FI02843P"/>
    <property type="match status" value="1"/>
</dbReference>
<protein>
    <submittedName>
        <fullName evidence="9">Cell division cycle 20 homolog</fullName>
    </submittedName>
</protein>
<dbReference type="STRING" id="4781.A0A0P1AJH7"/>
<dbReference type="EMBL" id="CCYD01000524">
    <property type="protein sequence ID" value="CEG40978.1"/>
    <property type="molecule type" value="Genomic_DNA"/>
</dbReference>
<proteinExistence type="inferred from homology"/>
<dbReference type="SUPFAM" id="SSF50978">
    <property type="entry name" value="WD40 repeat-like"/>
    <property type="match status" value="1"/>
</dbReference>
<feature type="repeat" description="WD" evidence="7">
    <location>
        <begin position="277"/>
        <end position="310"/>
    </location>
</feature>